<evidence type="ECO:0000259" key="1">
    <source>
        <dbReference type="Pfam" id="PF18862"/>
    </source>
</evidence>
<evidence type="ECO:0000313" key="2">
    <source>
        <dbReference type="EMBL" id="MBU9762247.1"/>
    </source>
</evidence>
<dbReference type="Pfam" id="PF18862">
    <property type="entry name" value="ApeA_NTD1"/>
    <property type="match status" value="1"/>
</dbReference>
<gene>
    <name evidence="2" type="ORF">FR943_00030</name>
</gene>
<dbReference type="InterPro" id="IPR041223">
    <property type="entry name" value="ApeA_NTD"/>
</dbReference>
<accession>A0ABS6KFD6</accession>
<feature type="domain" description="ApeA N-terminal" evidence="1">
    <location>
        <begin position="77"/>
        <end position="282"/>
    </location>
</feature>
<dbReference type="RefSeq" id="WP_217154285.1">
    <property type="nucleotide sequence ID" value="NZ_VOMB01000001.1"/>
</dbReference>
<dbReference type="Proteomes" id="UP000812982">
    <property type="component" value="Unassembled WGS sequence"/>
</dbReference>
<organism evidence="2 3">
    <name type="scientific">[Mycobacterium] fortunisiensis</name>
    <dbReference type="NCBI Taxonomy" id="2600579"/>
    <lineage>
        <taxon>Bacteria</taxon>
        <taxon>Bacillati</taxon>
        <taxon>Actinomycetota</taxon>
        <taxon>Actinomycetes</taxon>
        <taxon>Mycobacteriales</taxon>
        <taxon>Mycobacteriaceae</taxon>
        <taxon>Mycolicibacterium</taxon>
    </lineage>
</organism>
<sequence>MDQLVADTLAGSVAHVWPFFGEVGWPDKTFTANIAREENRVKVSVLAPGPIGSVLDTIPEHDHMPNSLLAVSEVHGTLLFDVTRIGGRRVVGGSRASSRHYYARAIAVGFSADRLKSSKMYEMTAYFPGMEYWSSLTGSTTEVERDQFGRPKVITTRIEAAPEHVSQLSSARSIVLSTHFAVTGPKDDQRVFTPLSISSVSRSPMDWRVHMNTLISIQNLVSLCWDGFVSADGGYVRLDLVDPEEISNAKFWSDRLMEVPVGTQPPDPHQSFPLLRYETIGGIDGIRRWLRLSAEHYRATGPLTARHRISRHTPGESRLLDICTGIEYWVNYHTKKGRAWAKQKNRKDVQPERLARHLGSDFTEFVGVPQKWARLLWKRYEALKHEPVYHYDAREIAVLADSAQVLLLCAVMNRVAGTKVATKVICESPRNDHLKWDVREVVTGERYPPVPTDDSVFRQS</sequence>
<name>A0ABS6KFD6_9MYCO</name>
<comment type="caution">
    <text evidence="2">The sequence shown here is derived from an EMBL/GenBank/DDBJ whole genome shotgun (WGS) entry which is preliminary data.</text>
</comment>
<evidence type="ECO:0000313" key="3">
    <source>
        <dbReference type="Proteomes" id="UP000812982"/>
    </source>
</evidence>
<protein>
    <recommendedName>
        <fullName evidence="1">ApeA N-terminal domain-containing protein</fullName>
    </recommendedName>
</protein>
<dbReference type="EMBL" id="VOMB01000001">
    <property type="protein sequence ID" value="MBU9762247.1"/>
    <property type="molecule type" value="Genomic_DNA"/>
</dbReference>
<reference evidence="2 3" key="1">
    <citation type="journal article" date="2021" name="Sci. Rep.">
        <title>Phenotypic and genomic hallmarks of a novel, potentially pathogenic rapidly growing Mycobacterium species related to the Mycobacterium fortuitum complex.</title>
        <authorList>
            <person name="Gharbi R."/>
            <person name="Khanna V."/>
            <person name="Frigui W."/>
            <person name="Mhenni B."/>
            <person name="Brosch R."/>
            <person name="Mardassi H."/>
        </authorList>
    </citation>
    <scope>NUCLEOTIDE SEQUENCE [LARGE SCALE GENOMIC DNA]</scope>
    <source>
        <strain evidence="2 3">TNTM28</strain>
    </source>
</reference>
<proteinExistence type="predicted"/>
<keyword evidence="3" id="KW-1185">Reference proteome</keyword>